<accession>A0A7S3A5S8</accession>
<name>A0A7S3A5S8_9RHOD</name>
<sequence>MTAGRYRAQLHSRVSLLLAQECVSVVRHALRFDIKYTLRIESRFVRGCRQTPTAQSTGVGGLASYYVGIHMVSPTSGVTIVAREGKLKETAAAPAPMEDGLPRLYWWKKGKIGWPNRPIYPYWRGHHPFNIVQDNEKILEFSANPLRRKNRGKKT</sequence>
<dbReference type="AlphaFoldDB" id="A0A7S3A5S8"/>
<gene>
    <name evidence="1" type="ORF">RMAR00112_LOCUS30557</name>
</gene>
<protein>
    <submittedName>
        <fullName evidence="1">Uncharacterized protein</fullName>
    </submittedName>
</protein>
<proteinExistence type="predicted"/>
<dbReference type="EMBL" id="HBHW01039722">
    <property type="protein sequence ID" value="CAE0062487.1"/>
    <property type="molecule type" value="Transcribed_RNA"/>
</dbReference>
<organism evidence="1">
    <name type="scientific">Rhodosorus marinus</name>
    <dbReference type="NCBI Taxonomy" id="101924"/>
    <lineage>
        <taxon>Eukaryota</taxon>
        <taxon>Rhodophyta</taxon>
        <taxon>Stylonematophyceae</taxon>
        <taxon>Stylonematales</taxon>
        <taxon>Stylonemataceae</taxon>
        <taxon>Rhodosorus</taxon>
    </lineage>
</organism>
<reference evidence="1" key="1">
    <citation type="submission" date="2021-01" db="EMBL/GenBank/DDBJ databases">
        <authorList>
            <person name="Corre E."/>
            <person name="Pelletier E."/>
            <person name="Niang G."/>
            <person name="Scheremetjew M."/>
            <person name="Finn R."/>
            <person name="Kale V."/>
            <person name="Holt S."/>
            <person name="Cochrane G."/>
            <person name="Meng A."/>
            <person name="Brown T."/>
            <person name="Cohen L."/>
        </authorList>
    </citation>
    <scope>NUCLEOTIDE SEQUENCE</scope>
    <source>
        <strain evidence="1">CCMP 769</strain>
    </source>
</reference>
<evidence type="ECO:0000313" key="1">
    <source>
        <dbReference type="EMBL" id="CAE0062487.1"/>
    </source>
</evidence>